<organism evidence="2 3">
    <name type="scientific">Candida tropicalis (strain ATCC MYA-3404 / T1)</name>
    <name type="common">Yeast</name>
    <dbReference type="NCBI Taxonomy" id="294747"/>
    <lineage>
        <taxon>Eukaryota</taxon>
        <taxon>Fungi</taxon>
        <taxon>Dikarya</taxon>
        <taxon>Ascomycota</taxon>
        <taxon>Saccharomycotina</taxon>
        <taxon>Pichiomycetes</taxon>
        <taxon>Debaryomycetaceae</taxon>
        <taxon>Candida/Lodderomyces clade</taxon>
        <taxon>Candida</taxon>
    </lineage>
</organism>
<protein>
    <submittedName>
        <fullName evidence="2">Uncharacterized protein</fullName>
    </submittedName>
</protein>
<dbReference type="OrthoDB" id="10534514at2759"/>
<evidence type="ECO:0000313" key="2">
    <source>
        <dbReference type="EMBL" id="EER31398.1"/>
    </source>
</evidence>
<feature type="signal peptide" evidence="1">
    <location>
        <begin position="1"/>
        <end position="25"/>
    </location>
</feature>
<dbReference type="AlphaFoldDB" id="C5MGD5"/>
<dbReference type="HOGENOM" id="CLU_583929_0_0_1"/>
<dbReference type="VEuPathDB" id="FungiDB:CTRG_05128"/>
<keyword evidence="1" id="KW-0732">Signal</keyword>
<reference evidence="2 3" key="1">
    <citation type="journal article" date="2009" name="Nature">
        <title>Evolution of pathogenicity and sexual reproduction in eight Candida genomes.</title>
        <authorList>
            <person name="Butler G."/>
            <person name="Rasmussen M.D."/>
            <person name="Lin M.F."/>
            <person name="Santos M.A."/>
            <person name="Sakthikumar S."/>
            <person name="Munro C.A."/>
            <person name="Rheinbay E."/>
            <person name="Grabherr M."/>
            <person name="Forche A."/>
            <person name="Reedy J.L."/>
            <person name="Agrafioti I."/>
            <person name="Arnaud M.B."/>
            <person name="Bates S."/>
            <person name="Brown A.J."/>
            <person name="Brunke S."/>
            <person name="Costanzo M.C."/>
            <person name="Fitzpatrick D.A."/>
            <person name="de Groot P.W."/>
            <person name="Harris D."/>
            <person name="Hoyer L.L."/>
            <person name="Hube B."/>
            <person name="Klis F.M."/>
            <person name="Kodira C."/>
            <person name="Lennard N."/>
            <person name="Logue M.E."/>
            <person name="Martin R."/>
            <person name="Neiman A.M."/>
            <person name="Nikolaou E."/>
            <person name="Quail M.A."/>
            <person name="Quinn J."/>
            <person name="Santos M.C."/>
            <person name="Schmitzberger F.F."/>
            <person name="Sherlock G."/>
            <person name="Shah P."/>
            <person name="Silverstein K.A."/>
            <person name="Skrzypek M.S."/>
            <person name="Soll D."/>
            <person name="Staggs R."/>
            <person name="Stansfield I."/>
            <person name="Stumpf M.P."/>
            <person name="Sudbery P.E."/>
            <person name="Srikantha T."/>
            <person name="Zeng Q."/>
            <person name="Berman J."/>
            <person name="Berriman M."/>
            <person name="Heitman J."/>
            <person name="Gow N.A."/>
            <person name="Lorenz M.C."/>
            <person name="Birren B.W."/>
            <person name="Kellis M."/>
            <person name="Cuomo C.A."/>
        </authorList>
    </citation>
    <scope>NUCLEOTIDE SEQUENCE [LARGE SCALE GENOMIC DNA]</scope>
    <source>
        <strain evidence="3">ATCC MYA-3404 / T1</strain>
    </source>
</reference>
<accession>C5MGD5</accession>
<dbReference type="RefSeq" id="XP_002550830.1">
    <property type="nucleotide sequence ID" value="XM_002550784.1"/>
</dbReference>
<dbReference type="KEGG" id="ctp:CTRG_05128"/>
<evidence type="ECO:0000256" key="1">
    <source>
        <dbReference type="SAM" id="SignalP"/>
    </source>
</evidence>
<proteinExistence type="predicted"/>
<keyword evidence="3" id="KW-1185">Reference proteome</keyword>
<feature type="chain" id="PRO_5002953404" evidence="1">
    <location>
        <begin position="26"/>
        <end position="468"/>
    </location>
</feature>
<dbReference type="Proteomes" id="UP000002037">
    <property type="component" value="Unassembled WGS sequence"/>
</dbReference>
<name>C5MGD5_CANTT</name>
<dbReference type="EMBL" id="GG692401">
    <property type="protein sequence ID" value="EER31398.1"/>
    <property type="molecule type" value="Genomic_DNA"/>
</dbReference>
<gene>
    <name evidence="2" type="ORF">CTRG_05128</name>
</gene>
<sequence>MIISTSNMITIISLILCYYLTLCYAITVTVTADCGANNDSEHQYSSEFSPSPTPPPSLHTTSSYSYNYPSSSDTEGAVSYYVGRGSCIFTIYNGEKPYVQALIQCPANIETVPTGCTNIGFKTYCPPISHCSWVYPNKNSWYRQLECNTDVCTLTHLDNGIPSYACTPSEGNHAPVTTGTPCVISMITTTIITSRITQYLTYYGNCPSTSLAPGECTSYAGSEYCPLPSCLPNNSTLSHGHNGNTTHHNQTICGTFSCSFVTESGFTGFNCDPSTTTSSDGCYTTEFREWGSRYFSSGCLTTTTNCNETIFTHDKKPYTYTTCGAEVTSVTGCNFTGNDFFPGLFLTCNEPCTETFLTESPLHSLTLTFEHCPGPYITPPPIFFTSDPHDCTSYKHSLYCPYFCTRTVTYQEYYGTLMSVTQTFCDTKSTCSFYTTDEKPSFVCINSSDYWYESTGTTYWPEQNSTTS</sequence>
<dbReference type="GeneID" id="8299284"/>
<evidence type="ECO:0000313" key="3">
    <source>
        <dbReference type="Proteomes" id="UP000002037"/>
    </source>
</evidence>